<name>H0I2D7_9HYPH</name>
<keyword evidence="1" id="KW-0812">Transmembrane</keyword>
<proteinExistence type="predicted"/>
<evidence type="ECO:0000256" key="1">
    <source>
        <dbReference type="SAM" id="Phobius"/>
    </source>
</evidence>
<reference evidence="2 3" key="1">
    <citation type="journal article" date="2012" name="J. Bacteriol.">
        <title>Draft Genome Sequence of Mesorhizobium alhagi CCNWXJ12-2T, a Novel Salt-Resistant Species Isolated from the Desert of Northwestern China.</title>
        <authorList>
            <person name="Zhou M."/>
            <person name="Chen W."/>
            <person name="Chen H."/>
            <person name="Wei G."/>
        </authorList>
    </citation>
    <scope>NUCLEOTIDE SEQUENCE [LARGE SCALE GENOMIC DNA]</scope>
    <source>
        <strain evidence="2 3">CCNWXJ12-2</strain>
    </source>
</reference>
<protein>
    <submittedName>
        <fullName evidence="2">Inner-membrane translocator</fullName>
    </submittedName>
</protein>
<gene>
    <name evidence="2" type="ORF">MAXJ12_33194</name>
</gene>
<evidence type="ECO:0000313" key="3">
    <source>
        <dbReference type="Proteomes" id="UP000003250"/>
    </source>
</evidence>
<organism evidence="2 3">
    <name type="scientific">Mesorhizobium alhagi CCNWXJ12-2</name>
    <dbReference type="NCBI Taxonomy" id="1107882"/>
    <lineage>
        <taxon>Bacteria</taxon>
        <taxon>Pseudomonadati</taxon>
        <taxon>Pseudomonadota</taxon>
        <taxon>Alphaproteobacteria</taxon>
        <taxon>Hyphomicrobiales</taxon>
        <taxon>Phyllobacteriaceae</taxon>
        <taxon>Allomesorhizobium</taxon>
    </lineage>
</organism>
<keyword evidence="3" id="KW-1185">Reference proteome</keyword>
<accession>H0I2D7</accession>
<dbReference type="AlphaFoldDB" id="H0I2D7"/>
<keyword evidence="1" id="KW-1133">Transmembrane helix</keyword>
<keyword evidence="1" id="KW-0472">Membrane</keyword>
<evidence type="ECO:0000313" key="2">
    <source>
        <dbReference type="EMBL" id="EHK52847.1"/>
    </source>
</evidence>
<dbReference type="EMBL" id="AHAM01000300">
    <property type="protein sequence ID" value="EHK52847.1"/>
    <property type="molecule type" value="Genomic_DNA"/>
</dbReference>
<feature type="transmembrane region" description="Helical" evidence="1">
    <location>
        <begin position="41"/>
        <end position="61"/>
    </location>
</feature>
<dbReference type="PATRIC" id="fig|1107882.3.peg.6413"/>
<dbReference type="Proteomes" id="UP000003250">
    <property type="component" value="Unassembled WGS sequence"/>
</dbReference>
<sequence>MPVSFLARNARILLPMLSFVAILLAVFWLQPRAMSYVGLNLLLNLALPIAFATIAQMFVITVNDLDLSLGAYVGFVACVAATWLTEQPLLGMAALAGGAF</sequence>
<feature type="transmembrane region" description="Helical" evidence="1">
    <location>
        <begin position="67"/>
        <end position="85"/>
    </location>
</feature>
<feature type="transmembrane region" description="Helical" evidence="1">
    <location>
        <begin position="12"/>
        <end position="29"/>
    </location>
</feature>